<evidence type="ECO:0000256" key="6">
    <source>
        <dbReference type="ARBA" id="ARBA00023163"/>
    </source>
</evidence>
<evidence type="ECO:0000256" key="2">
    <source>
        <dbReference type="ARBA" id="ARBA00022741"/>
    </source>
</evidence>
<keyword evidence="4" id="KW-0902">Two-component regulatory system</keyword>
<accession>A0A175VH21</accession>
<dbReference type="GO" id="GO:0006355">
    <property type="term" value="P:regulation of DNA-templated transcription"/>
    <property type="evidence" value="ECO:0007669"/>
    <property type="project" value="InterPro"/>
</dbReference>
<dbReference type="GO" id="GO:0043565">
    <property type="term" value="F:sequence-specific DNA binding"/>
    <property type="evidence" value="ECO:0007669"/>
    <property type="project" value="InterPro"/>
</dbReference>
<dbReference type="FunFam" id="3.40.50.2300:FF:000018">
    <property type="entry name" value="DNA-binding transcriptional regulator NtrC"/>
    <property type="match status" value="1"/>
</dbReference>
<reference evidence="10 12" key="1">
    <citation type="submission" date="2016-02" db="EMBL/GenBank/DDBJ databases">
        <title>Draft genome sequence of Aeromonas trota strain 1999lcr isolated from cerebrospinal fluid (CSF).</title>
        <authorList>
            <person name="Dallagassa C.B."/>
            <person name="Prediger K.C."/>
            <person name="Weiss V.A."/>
            <person name="Assis F.E."/>
            <person name="Baura V."/>
            <person name="Cruz L.M."/>
            <person name="Souza E.M."/>
            <person name="Pedrosa F.O."/>
            <person name="Fadel-Picheth C.M."/>
        </authorList>
    </citation>
    <scope>NUCLEOTIDE SEQUENCE [LARGE SCALE GENOMIC DNA]</scope>
    <source>
        <strain evidence="10 12">1999lcr</strain>
    </source>
</reference>
<dbReference type="SUPFAM" id="SSF46689">
    <property type="entry name" value="Homeodomain-like"/>
    <property type="match status" value="1"/>
</dbReference>
<dbReference type="Pfam" id="PF14532">
    <property type="entry name" value="Sigma54_activ_2"/>
    <property type="match status" value="1"/>
</dbReference>
<dbReference type="PROSITE" id="PS50045">
    <property type="entry name" value="SIGMA54_INTERACT_4"/>
    <property type="match status" value="1"/>
</dbReference>
<dbReference type="Gene3D" id="3.40.50.2300">
    <property type="match status" value="1"/>
</dbReference>
<evidence type="ECO:0000256" key="5">
    <source>
        <dbReference type="ARBA" id="ARBA00023015"/>
    </source>
</evidence>
<dbReference type="Pfam" id="PF00072">
    <property type="entry name" value="Response_reg"/>
    <property type="match status" value="1"/>
</dbReference>
<dbReference type="InterPro" id="IPR001789">
    <property type="entry name" value="Sig_transdc_resp-reg_receiver"/>
</dbReference>
<evidence type="ECO:0000259" key="8">
    <source>
        <dbReference type="PROSITE" id="PS50045"/>
    </source>
</evidence>
<feature type="modified residue" description="4-aspartylphosphate" evidence="7">
    <location>
        <position position="59"/>
    </location>
</feature>
<dbReference type="InterPro" id="IPR025944">
    <property type="entry name" value="Sigma_54_int_dom_CS"/>
</dbReference>
<dbReference type="SUPFAM" id="SSF52172">
    <property type="entry name" value="CheY-like"/>
    <property type="match status" value="1"/>
</dbReference>
<dbReference type="EMBL" id="JAZDDP010000015">
    <property type="protein sequence ID" value="MEL3921619.1"/>
    <property type="molecule type" value="Genomic_DNA"/>
</dbReference>
<dbReference type="EMBL" id="JMGO02000011">
    <property type="protein sequence ID" value="KXU79262.1"/>
    <property type="molecule type" value="Genomic_DNA"/>
</dbReference>
<gene>
    <name evidence="10" type="ORF">LCR_00190</name>
    <name evidence="11" type="ORF">V1482_19635</name>
</gene>
<dbReference type="PRINTS" id="PR01590">
    <property type="entry name" value="HTHFIS"/>
</dbReference>
<dbReference type="AlphaFoldDB" id="A0A175VH21"/>
<dbReference type="SMART" id="SM00448">
    <property type="entry name" value="REC"/>
    <property type="match status" value="1"/>
</dbReference>
<dbReference type="InterPro" id="IPR027417">
    <property type="entry name" value="P-loop_NTPase"/>
</dbReference>
<dbReference type="InterPro" id="IPR002078">
    <property type="entry name" value="Sigma_54_int"/>
</dbReference>
<keyword evidence="13" id="KW-1185">Reference proteome</keyword>
<feature type="domain" description="Response regulatory" evidence="9">
    <location>
        <begin position="10"/>
        <end position="124"/>
    </location>
</feature>
<keyword evidence="5" id="KW-0805">Transcription regulation</keyword>
<organism evidence="10 12">
    <name type="scientific">Aeromonas enteropelogenes</name>
    <name type="common">Aeromonas trota</name>
    <dbReference type="NCBI Taxonomy" id="29489"/>
    <lineage>
        <taxon>Bacteria</taxon>
        <taxon>Pseudomonadati</taxon>
        <taxon>Pseudomonadota</taxon>
        <taxon>Gammaproteobacteria</taxon>
        <taxon>Aeromonadales</taxon>
        <taxon>Aeromonadaceae</taxon>
        <taxon>Aeromonas</taxon>
    </lineage>
</organism>
<dbReference type="CDD" id="cd17549">
    <property type="entry name" value="REC_DctD-like"/>
    <property type="match status" value="1"/>
</dbReference>
<evidence type="ECO:0000256" key="7">
    <source>
        <dbReference type="PROSITE-ProRule" id="PRU00169"/>
    </source>
</evidence>
<name>A0A175VH21_AEREN</name>
<dbReference type="Gene3D" id="3.40.50.300">
    <property type="entry name" value="P-loop containing nucleotide triphosphate hydrolases"/>
    <property type="match status" value="1"/>
</dbReference>
<dbReference type="PROSITE" id="PS50110">
    <property type="entry name" value="RESPONSE_REGULATORY"/>
    <property type="match status" value="1"/>
</dbReference>
<evidence type="ECO:0000313" key="11">
    <source>
        <dbReference type="EMBL" id="MEL3921619.1"/>
    </source>
</evidence>
<evidence type="ECO:0000256" key="4">
    <source>
        <dbReference type="ARBA" id="ARBA00023012"/>
    </source>
</evidence>
<dbReference type="InterPro" id="IPR002197">
    <property type="entry name" value="HTH_Fis"/>
</dbReference>
<dbReference type="Pfam" id="PF25601">
    <property type="entry name" value="AAA_lid_14"/>
    <property type="match status" value="1"/>
</dbReference>
<feature type="domain" description="Sigma-54 factor interaction" evidence="8">
    <location>
        <begin position="145"/>
        <end position="349"/>
    </location>
</feature>
<evidence type="ECO:0000256" key="3">
    <source>
        <dbReference type="ARBA" id="ARBA00022840"/>
    </source>
</evidence>
<evidence type="ECO:0000259" key="9">
    <source>
        <dbReference type="PROSITE" id="PS50110"/>
    </source>
</evidence>
<dbReference type="SUPFAM" id="SSF52540">
    <property type="entry name" value="P-loop containing nucleoside triphosphate hydrolases"/>
    <property type="match status" value="1"/>
</dbReference>
<dbReference type="GO" id="GO:0005524">
    <property type="term" value="F:ATP binding"/>
    <property type="evidence" value="ECO:0007669"/>
    <property type="project" value="UniProtKB-KW"/>
</dbReference>
<dbReference type="InterPro" id="IPR009057">
    <property type="entry name" value="Homeodomain-like_sf"/>
</dbReference>
<protein>
    <submittedName>
        <fullName evidence="11">Sigma-54 dependent transcriptional regulator</fullName>
    </submittedName>
    <submittedName>
        <fullName evidence="10">Two-component system response regulator</fullName>
    </submittedName>
</protein>
<dbReference type="Proteomes" id="UP000078435">
    <property type="component" value="Unassembled WGS sequence"/>
</dbReference>
<dbReference type="Proteomes" id="UP001491613">
    <property type="component" value="Unassembled WGS sequence"/>
</dbReference>
<dbReference type="Pfam" id="PF02954">
    <property type="entry name" value="HTH_8"/>
    <property type="match status" value="1"/>
</dbReference>
<dbReference type="OrthoDB" id="9802186at2"/>
<dbReference type="GO" id="GO:0000160">
    <property type="term" value="P:phosphorelay signal transduction system"/>
    <property type="evidence" value="ECO:0007669"/>
    <property type="project" value="UniProtKB-KW"/>
</dbReference>
<sequence length="425" mass="47854">MLLPRSRPANVLLVDDDEDVLESYCHLLRLSGYQPKATTSPHEALDLLASQWPGVVVSDIYMPAMNGMELLTRVHEIDAEIPVIMITGHGDIPLAVKAVKQGAFDFLEKPLNPQALLGLLERACKQRSEVLARRNEIQETIDDELIGTSPQIVAIRNQINQLAQTDKDLMLEGPAGSGRHTLALLLHKISARREQAFHLHDCASASSLAEVQESLAQAEQGTLVLQSPARLTAECQRWLGNHLLEQERRGGKSLRTIALFEESPEGLVEQQQLMPELYYFLSQVRLKLPRLVERSCDIIPLFRAFLRQGCKRIGKPVPAVDRAYLETLKRHQWPGNLRELRNVAELYAVGIVKLAGVERAMPLANAKEPLDDLVEEFERRVIEDTLFLFSGRVTEAAQYLGIPRKKLYLRMKKHNLDKDQFKPAG</sequence>
<keyword evidence="6" id="KW-0804">Transcription</keyword>
<dbReference type="InterPro" id="IPR011006">
    <property type="entry name" value="CheY-like_superfamily"/>
</dbReference>
<dbReference type="PANTHER" id="PTHR32071">
    <property type="entry name" value="TRANSCRIPTIONAL REGULATORY PROTEIN"/>
    <property type="match status" value="1"/>
</dbReference>
<keyword evidence="1 7" id="KW-0597">Phosphoprotein</keyword>
<dbReference type="PANTHER" id="PTHR32071:SF29">
    <property type="entry name" value="PHOSPHOGLYCERATE TRANSPORT SYSTEM TRANSCRIPTIONAL REGULATORY PROTEIN PGTA"/>
    <property type="match status" value="1"/>
</dbReference>
<dbReference type="Gene3D" id="1.10.10.60">
    <property type="entry name" value="Homeodomain-like"/>
    <property type="match status" value="1"/>
</dbReference>
<dbReference type="RefSeq" id="WP_026455754.1">
    <property type="nucleotide sequence ID" value="NZ_CP084358.1"/>
</dbReference>
<comment type="caution">
    <text evidence="10">The sequence shown here is derived from an EMBL/GenBank/DDBJ whole genome shotgun (WGS) entry which is preliminary data.</text>
</comment>
<dbReference type="PROSITE" id="PS00688">
    <property type="entry name" value="SIGMA54_INTERACT_3"/>
    <property type="match status" value="1"/>
</dbReference>
<evidence type="ECO:0000256" key="1">
    <source>
        <dbReference type="ARBA" id="ARBA00022553"/>
    </source>
</evidence>
<dbReference type="STRING" id="29489.VL01_00210"/>
<proteinExistence type="predicted"/>
<keyword evidence="3" id="KW-0067">ATP-binding</keyword>
<evidence type="ECO:0000313" key="12">
    <source>
        <dbReference type="Proteomes" id="UP000078435"/>
    </source>
</evidence>
<dbReference type="Gene3D" id="1.10.8.60">
    <property type="match status" value="1"/>
</dbReference>
<keyword evidence="2" id="KW-0547">Nucleotide-binding</keyword>
<evidence type="ECO:0000313" key="13">
    <source>
        <dbReference type="Proteomes" id="UP001491613"/>
    </source>
</evidence>
<evidence type="ECO:0000313" key="10">
    <source>
        <dbReference type="EMBL" id="KXU79262.1"/>
    </source>
</evidence>
<dbReference type="InterPro" id="IPR058031">
    <property type="entry name" value="AAA_lid_NorR"/>
</dbReference>
<reference evidence="11 13" key="2">
    <citation type="submission" date="2024-01" db="EMBL/GenBank/DDBJ databases">
        <title>Horizontal gene transfer in Aeromonas trota.</title>
        <authorList>
            <person name="Otero Olarra J.E."/>
            <person name="Perez Valdespino A."/>
        </authorList>
    </citation>
    <scope>NUCLEOTIDE SEQUENCE [LARGE SCALE GENOMIC DNA]</scope>
    <source>
        <strain evidence="11 13">9.1</strain>
    </source>
</reference>